<dbReference type="Proteomes" id="UP000777438">
    <property type="component" value="Unassembled WGS sequence"/>
</dbReference>
<feature type="domain" description="Aldos-2-ulose dehydratase beta-propeller" evidence="2">
    <location>
        <begin position="66"/>
        <end position="255"/>
    </location>
</feature>
<evidence type="ECO:0000313" key="3">
    <source>
        <dbReference type="EMBL" id="KAH6887056.1"/>
    </source>
</evidence>
<gene>
    <name evidence="3" type="ORF">B0T10DRAFT_539220</name>
</gene>
<accession>A0A9P8W3Z1</accession>
<evidence type="ECO:0000313" key="4">
    <source>
        <dbReference type="Proteomes" id="UP000777438"/>
    </source>
</evidence>
<dbReference type="Gene3D" id="2.60.120.990">
    <property type="match status" value="1"/>
</dbReference>
<evidence type="ECO:0000259" key="2">
    <source>
        <dbReference type="Pfam" id="PF22301"/>
    </source>
</evidence>
<dbReference type="SUPFAM" id="SSF69318">
    <property type="entry name" value="Integrin alpha N-terminal domain"/>
    <property type="match status" value="2"/>
</dbReference>
<evidence type="ECO:0008006" key="5">
    <source>
        <dbReference type="Google" id="ProtNLM"/>
    </source>
</evidence>
<protein>
    <recommendedName>
        <fullName evidence="5">Aldos-2-ulose dehydratase/isomerase (AUDH) Cupin domain-containing protein</fullName>
    </recommendedName>
</protein>
<dbReference type="InterPro" id="IPR054583">
    <property type="entry name" value="Beta-prop_AUDH"/>
</dbReference>
<dbReference type="InterPro" id="IPR028994">
    <property type="entry name" value="Integrin_alpha_N"/>
</dbReference>
<dbReference type="Pfam" id="PF22301">
    <property type="entry name" value="AUDH_beta_propeller"/>
    <property type="match status" value="1"/>
</dbReference>
<feature type="domain" description="Aldos-2-ulose dehydratase/isomerase (AUDH) Cupin" evidence="1">
    <location>
        <begin position="407"/>
        <end position="692"/>
    </location>
</feature>
<dbReference type="OrthoDB" id="5378718at2759"/>
<reference evidence="3 4" key="1">
    <citation type="journal article" date="2021" name="Nat. Commun.">
        <title>Genetic determinants of endophytism in the Arabidopsis root mycobiome.</title>
        <authorList>
            <person name="Mesny F."/>
            <person name="Miyauchi S."/>
            <person name="Thiergart T."/>
            <person name="Pickel B."/>
            <person name="Atanasova L."/>
            <person name="Karlsson M."/>
            <person name="Huettel B."/>
            <person name="Barry K.W."/>
            <person name="Haridas S."/>
            <person name="Chen C."/>
            <person name="Bauer D."/>
            <person name="Andreopoulos W."/>
            <person name="Pangilinan J."/>
            <person name="LaButti K."/>
            <person name="Riley R."/>
            <person name="Lipzen A."/>
            <person name="Clum A."/>
            <person name="Drula E."/>
            <person name="Henrissat B."/>
            <person name="Kohler A."/>
            <person name="Grigoriev I.V."/>
            <person name="Martin F.M."/>
            <person name="Hacquard S."/>
        </authorList>
    </citation>
    <scope>NUCLEOTIDE SEQUENCE [LARGE SCALE GENOMIC DNA]</scope>
    <source>
        <strain evidence="3 4">MPI-CAGE-CH-0241</strain>
    </source>
</reference>
<proteinExistence type="predicted"/>
<keyword evidence="4" id="KW-1185">Reference proteome</keyword>
<comment type="caution">
    <text evidence="3">The sequence shown here is derived from an EMBL/GenBank/DDBJ whole genome shotgun (WGS) entry which is preliminary data.</text>
</comment>
<organism evidence="3 4">
    <name type="scientific">Thelonectria olida</name>
    <dbReference type="NCBI Taxonomy" id="1576542"/>
    <lineage>
        <taxon>Eukaryota</taxon>
        <taxon>Fungi</taxon>
        <taxon>Dikarya</taxon>
        <taxon>Ascomycota</taxon>
        <taxon>Pezizomycotina</taxon>
        <taxon>Sordariomycetes</taxon>
        <taxon>Hypocreomycetidae</taxon>
        <taxon>Hypocreales</taxon>
        <taxon>Nectriaceae</taxon>
        <taxon>Thelonectria</taxon>
    </lineage>
</organism>
<dbReference type="EMBL" id="JAGPYM010000015">
    <property type="protein sequence ID" value="KAH6887056.1"/>
    <property type="molecule type" value="Genomic_DNA"/>
</dbReference>
<dbReference type="Pfam" id="PF18637">
    <property type="entry name" value="AUDH_Cupin"/>
    <property type="match status" value="1"/>
</dbReference>
<name>A0A9P8W3Z1_9HYPO</name>
<dbReference type="InterPro" id="IPR040887">
    <property type="entry name" value="AUDH_Cupin"/>
</dbReference>
<sequence length="697" mass="76174">MAIGSSLSVAVTRTEFLASSPWTNHVIAKLSSPVAVLPVDVTKNGLMDLVVCHDYGPSMLECDMQGGWISWFENPGRDKLGSGPWKQRKIGRWPAMHRMKAGYFTQKSFLEIVAASVIHGAHDKTTPIPIIRFQAPENVLEATEWQRDVIDDSNFTVIHEITTKKFNGLDGLDSMIISSREGTTWLYHEDGTWKRELIGIGEPKEARQSASSETPGSGDHWGTGCADVGKLGDDPFAYIATLDPLDGIAACVYTKTSRRMKSAKWKRHVLDVYGTPNQRQKRGDGPGHFVVCGDFDGDGDDEFLVALFGPLDRDSNGNAIPAQPGFNPNKGIMYYKVIDIEKGLFAKWRIADESSVHIAVGDFGGAGKLDVASIGYTITENNEEPKPVTTLHLNQTVAASEAPSSAPIVSTIWDNEGMIYLAHPADLKTAYQSPLIEIANYAISVEAHPKNSKIPLLPGQGIKVIYGSASDTTTVRRPLADAGFPAVEPVTSDDQSLTADAKKGAIILRFDPLGNPGEYASAADVPVKLTMDTSKLGLQPPSLGFIKVEDLWWGGSFKGLDFYNLTGFYFRFIDDKSEICHMQFWTAGTKVNCGAHNHSDAMFEELHICLSPGTGNGGMSRLISPPDVPTGTDADRFEHVPVPRLHEHGGMWNRDSYGNLVRGKDNVVSYPYHKWQAGDGPNVDVWVALEFNPDLDL</sequence>
<evidence type="ECO:0000259" key="1">
    <source>
        <dbReference type="Pfam" id="PF18637"/>
    </source>
</evidence>
<dbReference type="AlphaFoldDB" id="A0A9P8W3Z1"/>